<dbReference type="GO" id="GO:0020037">
    <property type="term" value="F:heme binding"/>
    <property type="evidence" value="ECO:0007669"/>
    <property type="project" value="InterPro"/>
</dbReference>
<evidence type="ECO:0000313" key="8">
    <source>
        <dbReference type="Proteomes" id="UP000469559"/>
    </source>
</evidence>
<dbReference type="AlphaFoldDB" id="A0A8T9BT17"/>
<feature type="binding site" description="axial binding residue" evidence="5">
    <location>
        <position position="543"/>
    </location>
    <ligand>
        <name>heme</name>
        <dbReference type="ChEBI" id="CHEBI:30413"/>
    </ligand>
    <ligandPart>
        <name>Fe</name>
        <dbReference type="ChEBI" id="CHEBI:18248"/>
    </ligandPart>
</feature>
<reference evidence="7 8" key="1">
    <citation type="submission" date="2018-05" db="EMBL/GenBank/DDBJ databases">
        <title>Whole genome sequencing for identification of molecular markers to develop diagnostic detection tools for the regulated plant pathogen Lachnellula willkommii.</title>
        <authorList>
            <person name="Giroux E."/>
            <person name="Bilodeau G."/>
        </authorList>
    </citation>
    <scope>NUCLEOTIDE SEQUENCE [LARGE SCALE GENOMIC DNA]</scope>
    <source>
        <strain evidence="7 8">CBS 203.66</strain>
    </source>
</reference>
<protein>
    <submittedName>
        <fullName evidence="7">Leukotriene-B(4) omega-hydroxylase 2</fullName>
    </submittedName>
</protein>
<dbReference type="InterPro" id="IPR017972">
    <property type="entry name" value="Cyt_P450_CS"/>
</dbReference>
<evidence type="ECO:0000256" key="6">
    <source>
        <dbReference type="RuleBase" id="RU000461"/>
    </source>
</evidence>
<comment type="similarity">
    <text evidence="2 6">Belongs to the cytochrome P450 family.</text>
</comment>
<accession>A0A8T9BT17</accession>
<keyword evidence="4 5" id="KW-0408">Iron</keyword>
<dbReference type="InterPro" id="IPR001128">
    <property type="entry name" value="Cyt_P450"/>
</dbReference>
<evidence type="ECO:0000256" key="1">
    <source>
        <dbReference type="ARBA" id="ARBA00001971"/>
    </source>
</evidence>
<gene>
    <name evidence="7" type="primary">Cyp4f3</name>
    <name evidence="7" type="ORF">LARI1_G000604</name>
</gene>
<keyword evidence="8" id="KW-1185">Reference proteome</keyword>
<organism evidence="7 8">
    <name type="scientific">Lachnellula arida</name>
    <dbReference type="NCBI Taxonomy" id="1316785"/>
    <lineage>
        <taxon>Eukaryota</taxon>
        <taxon>Fungi</taxon>
        <taxon>Dikarya</taxon>
        <taxon>Ascomycota</taxon>
        <taxon>Pezizomycotina</taxon>
        <taxon>Leotiomycetes</taxon>
        <taxon>Helotiales</taxon>
        <taxon>Lachnaceae</taxon>
        <taxon>Lachnellula</taxon>
    </lineage>
</organism>
<evidence type="ECO:0000256" key="4">
    <source>
        <dbReference type="ARBA" id="ARBA00023004"/>
    </source>
</evidence>
<proteinExistence type="inferred from homology"/>
<evidence type="ECO:0000313" key="7">
    <source>
        <dbReference type="EMBL" id="TVY21479.1"/>
    </source>
</evidence>
<name>A0A8T9BT17_9HELO</name>
<keyword evidence="5 6" id="KW-0349">Heme</keyword>
<dbReference type="SUPFAM" id="SSF48264">
    <property type="entry name" value="Cytochrome P450"/>
    <property type="match status" value="1"/>
</dbReference>
<dbReference type="InterPro" id="IPR002401">
    <property type="entry name" value="Cyt_P450_E_grp-I"/>
</dbReference>
<dbReference type="PANTHER" id="PTHR24305">
    <property type="entry name" value="CYTOCHROME P450"/>
    <property type="match status" value="1"/>
</dbReference>
<keyword evidence="6" id="KW-0503">Monooxygenase</keyword>
<evidence type="ECO:0000256" key="3">
    <source>
        <dbReference type="ARBA" id="ARBA00022723"/>
    </source>
</evidence>
<dbReference type="GO" id="GO:0016705">
    <property type="term" value="F:oxidoreductase activity, acting on paired donors, with incorporation or reduction of molecular oxygen"/>
    <property type="evidence" value="ECO:0007669"/>
    <property type="project" value="InterPro"/>
</dbReference>
<dbReference type="InterPro" id="IPR036396">
    <property type="entry name" value="Cyt_P450_sf"/>
</dbReference>
<evidence type="ECO:0000256" key="2">
    <source>
        <dbReference type="ARBA" id="ARBA00010617"/>
    </source>
</evidence>
<evidence type="ECO:0000256" key="5">
    <source>
        <dbReference type="PIRSR" id="PIRSR602401-1"/>
    </source>
</evidence>
<comment type="caution">
    <text evidence="7">The sequence shown here is derived from an EMBL/GenBank/DDBJ whole genome shotgun (WGS) entry which is preliminary data.</text>
</comment>
<dbReference type="GO" id="GO:0004497">
    <property type="term" value="F:monooxygenase activity"/>
    <property type="evidence" value="ECO:0007669"/>
    <property type="project" value="UniProtKB-KW"/>
</dbReference>
<dbReference type="InterPro" id="IPR050121">
    <property type="entry name" value="Cytochrome_P450_monoxygenase"/>
</dbReference>
<dbReference type="PRINTS" id="PR00463">
    <property type="entry name" value="EP450I"/>
</dbReference>
<comment type="cofactor">
    <cofactor evidence="1 5">
        <name>heme</name>
        <dbReference type="ChEBI" id="CHEBI:30413"/>
    </cofactor>
</comment>
<keyword evidence="6" id="KW-0560">Oxidoreductase</keyword>
<dbReference type="Pfam" id="PF00067">
    <property type="entry name" value="p450"/>
    <property type="match status" value="1"/>
</dbReference>
<dbReference type="EMBL" id="QGMF01000015">
    <property type="protein sequence ID" value="TVY21479.1"/>
    <property type="molecule type" value="Genomic_DNA"/>
</dbReference>
<dbReference type="PROSITE" id="PS00086">
    <property type="entry name" value="CYTOCHROME_P450"/>
    <property type="match status" value="1"/>
</dbReference>
<dbReference type="Gene3D" id="1.10.630.10">
    <property type="entry name" value="Cytochrome P450"/>
    <property type="match status" value="1"/>
</dbReference>
<dbReference type="CDD" id="cd11070">
    <property type="entry name" value="CYP56-like"/>
    <property type="match status" value="1"/>
</dbReference>
<keyword evidence="3 5" id="KW-0479">Metal-binding</keyword>
<dbReference type="GO" id="GO:0005506">
    <property type="term" value="F:iron ion binding"/>
    <property type="evidence" value="ECO:0007669"/>
    <property type="project" value="InterPro"/>
</dbReference>
<dbReference type="PRINTS" id="PR00385">
    <property type="entry name" value="P450"/>
</dbReference>
<dbReference type="OrthoDB" id="1470350at2759"/>
<sequence>MLPTYAIALIGLGIWSVYSNISGLFKNIAAAKRSGLPWTVVQAHQIVAVDLHGIAWLLTHKLWLPWLKRLPKAWTESWLDYTTPDWHWKLLYDGVKPKGDLFLTVSPGTIQAWVANAEAIHQITARREAFPKQIEKYKVLEIFGRNILSTEGNDWKQHRKITSPGFNEKNNVLIFAETARQTQGMLRKWMGADGTGNTTLKEVPTDTERLTLHIISDVGFGVRLLWPGEEPTEKDKGIYSGDFLPKGHSMGFEKALSTLLQRINWILLVPGWLLEWIPMHSAREAYESFINWRQYMHELFDQKVKETREGLKTEGMDILGSLVKSSYGDSSREKGERPVLSDSDILGNAFVMIVAGHETTANNIHFSLVELAISPKSQRLVQKEVHNIFREEPPEKWDYDSSINSLLGSIIGAVMNEQLRLMAPITALPKCVTKEQDQMLIVDGKKITLPAGTMIHLNTVGVQRNPRYWPTQPSKISDRSDDLNDFKPERWLVKAVDEHGVSGPVYNEEKDEFGGFTGQDSHAKLFRPVKGSYIPFSEGPRSCLGRRLAQVKVMASLAVIFQLYSIELAVDEWATDDQVSKMSDEGKRILYKKAQDAARKKMREATSLITLKLHPGFIPVRVVKKGEERFTHLIDN</sequence>
<dbReference type="PANTHER" id="PTHR24305:SF166">
    <property type="entry name" value="CYTOCHROME P450 12A4, MITOCHONDRIAL-RELATED"/>
    <property type="match status" value="1"/>
</dbReference>
<dbReference type="Proteomes" id="UP000469559">
    <property type="component" value="Unassembled WGS sequence"/>
</dbReference>